<dbReference type="Pfam" id="PF23240">
    <property type="entry name" value="HAT_PRP39_N"/>
    <property type="match status" value="1"/>
</dbReference>
<evidence type="ECO:0000256" key="2">
    <source>
        <dbReference type="ARBA" id="ARBA00008644"/>
    </source>
</evidence>
<evidence type="ECO:0000259" key="9">
    <source>
        <dbReference type="Pfam" id="PF23233"/>
    </source>
</evidence>
<evidence type="ECO:0000256" key="4">
    <source>
        <dbReference type="ARBA" id="ARBA00022728"/>
    </source>
</evidence>
<dbReference type="Gene3D" id="1.25.40.10">
    <property type="entry name" value="Tetratricopeptide repeat domain"/>
    <property type="match status" value="4"/>
</dbReference>
<name>A0A8H7ZL88_9ASCO</name>
<dbReference type="InterPro" id="IPR011990">
    <property type="entry name" value="TPR-like_helical_dom_sf"/>
</dbReference>
<dbReference type="Pfam" id="PF23233">
    <property type="entry name" value="HAT_Syf1_CNRKL1_N"/>
    <property type="match status" value="1"/>
</dbReference>
<dbReference type="InterPro" id="IPR003107">
    <property type="entry name" value="HAT"/>
</dbReference>
<evidence type="ECO:0000256" key="3">
    <source>
        <dbReference type="ARBA" id="ARBA00022664"/>
    </source>
</evidence>
<dbReference type="InterPro" id="IPR045075">
    <property type="entry name" value="Syf1-like"/>
</dbReference>
<reference evidence="10 11" key="1">
    <citation type="submission" date="2020-12" db="EMBL/GenBank/DDBJ databases">
        <title>Effect of drift, selection, and recombination on the evolution of hybrid genomes in Candida yeast pathogens.</title>
        <authorList>
            <person name="Mixao V."/>
            <person name="Ksiezopolska E."/>
            <person name="Saus E."/>
            <person name="Boekhout T."/>
            <person name="Gacser A."/>
            <person name="Gabaldon T."/>
        </authorList>
    </citation>
    <scope>NUCLEOTIDE SEQUENCE [LARGE SCALE GENOMIC DNA]</scope>
    <source>
        <strain evidence="10 11">BP57</strain>
    </source>
</reference>
<comment type="caution">
    <text evidence="10">The sequence shown here is derived from an EMBL/GenBank/DDBJ whole genome shotgun (WGS) entry which is preliminary data.</text>
</comment>
<evidence type="ECO:0000313" key="10">
    <source>
        <dbReference type="EMBL" id="KAG5421427.1"/>
    </source>
</evidence>
<dbReference type="OrthoDB" id="541719at2759"/>
<dbReference type="InterPro" id="IPR055433">
    <property type="entry name" value="HAT_Syf1-like_N"/>
</dbReference>
<keyword evidence="7" id="KW-0539">Nucleus</keyword>
<accession>A0A8H7ZL88</accession>
<dbReference type="RefSeq" id="XP_067550543.1">
    <property type="nucleotide sequence ID" value="XM_067694317.1"/>
</dbReference>
<evidence type="ECO:0000313" key="11">
    <source>
        <dbReference type="Proteomes" id="UP000669133"/>
    </source>
</evidence>
<comment type="similarity">
    <text evidence="2">Belongs to the crooked-neck family.</text>
</comment>
<evidence type="ECO:0000256" key="5">
    <source>
        <dbReference type="ARBA" id="ARBA00022737"/>
    </source>
</evidence>
<organism evidence="10 11">
    <name type="scientific">Candida metapsilosis</name>
    <dbReference type="NCBI Taxonomy" id="273372"/>
    <lineage>
        <taxon>Eukaryota</taxon>
        <taxon>Fungi</taxon>
        <taxon>Dikarya</taxon>
        <taxon>Ascomycota</taxon>
        <taxon>Saccharomycotina</taxon>
        <taxon>Pichiomycetes</taxon>
        <taxon>Debaryomycetaceae</taxon>
        <taxon>Candida/Lodderomyces clade</taxon>
        <taxon>Candida</taxon>
    </lineage>
</organism>
<protein>
    <recommendedName>
        <fullName evidence="8">Pre-mRNA-splicing factor CLF1</fullName>
    </recommendedName>
</protein>
<dbReference type="SUPFAM" id="SSF48452">
    <property type="entry name" value="TPR-like"/>
    <property type="match status" value="1"/>
</dbReference>
<dbReference type="GO" id="GO:0071007">
    <property type="term" value="C:U2-type catalytic step 2 spliceosome"/>
    <property type="evidence" value="ECO:0007669"/>
    <property type="project" value="TreeGrafter"/>
</dbReference>
<dbReference type="GO" id="GO:0000245">
    <property type="term" value="P:spliceosomal complex assembly"/>
    <property type="evidence" value="ECO:0007669"/>
    <property type="project" value="TreeGrafter"/>
</dbReference>
<dbReference type="PANTHER" id="PTHR11246">
    <property type="entry name" value="PRE-MRNA SPLICING FACTOR"/>
    <property type="match status" value="1"/>
</dbReference>
<proteinExistence type="inferred from homology"/>
<dbReference type="GO" id="GO:0000974">
    <property type="term" value="C:Prp19 complex"/>
    <property type="evidence" value="ECO:0007669"/>
    <property type="project" value="TreeGrafter"/>
</dbReference>
<sequence>MDTKHSLIFEDTTTKLVRPKQTIQDLEELYLNQQTKRKEFEQQLNKNRLNYGQWLRYARWELDHNHDFARARSIMERALDVNIEHVPFWTSYIQFELIHRNVNHARNLLERATKILPKVNKLWFLYVQTEEMLKNYSMVRQIFERWLAWHPDEGAWDAYIYFEKRYDEVDNVRSLYQRYIREFPRGEVWLKWVNYELQNNRNDVEHIRAVFESAVDWLLEKNVDEKFPEIVGKWLNWEVECMEYDRVNGMRKLLLDESKFAFSTSIRSALYDAVSDTEKIIGDKCAIEDSITLKRKLKFKLDIEQNRTNYDSWWSYIDMIEKDHDKYQIRQAFKEACSCVPQDTYKSDKWRKFVMLWVRFAFWEEFDNHDIDAARYVWNECLAVIPHKHFTSGKVWIGFAEFELRNDTEDGLTKFRKLMGRALGQMNKLGPKRNILEHYIAIEKNLAEWDRVRQIYQKWLEYTLVFGQSCNGLVKEYLEFETSLGETGRCESLLQTVFELIKNEDASSSFDQTEMFNLAVSFFTEEMKYDKIRKLFRDLVTSNPTTDNWISFALFESTIPTATQLDQFLKSNDAVLEIEVGEEQMENTRSIFKEADAYFAKVHDVEGRKVVLEGWKQYELANGDERSVTVVQEKLPKRVKKRRTVDGIEEEYFEWEFPEATIESETSPQPPPSINKFLANARKWAENKQ</sequence>
<keyword evidence="11" id="KW-1185">Reference proteome</keyword>
<dbReference type="GO" id="GO:0071011">
    <property type="term" value="C:precatalytic spliceosome"/>
    <property type="evidence" value="ECO:0007669"/>
    <property type="project" value="TreeGrafter"/>
</dbReference>
<keyword evidence="5" id="KW-0677">Repeat</keyword>
<comment type="subcellular location">
    <subcellularLocation>
        <location evidence="1">Nucleus</location>
    </subcellularLocation>
</comment>
<dbReference type="GeneID" id="93649146"/>
<dbReference type="EMBL" id="JAEOAQ010000001">
    <property type="protein sequence ID" value="KAG5421427.1"/>
    <property type="molecule type" value="Genomic_DNA"/>
</dbReference>
<keyword evidence="4" id="KW-0747">Spliceosome</keyword>
<evidence type="ECO:0000256" key="1">
    <source>
        <dbReference type="ARBA" id="ARBA00004123"/>
    </source>
</evidence>
<dbReference type="AlphaFoldDB" id="A0A8H7ZL88"/>
<gene>
    <name evidence="10" type="ORF">I9W82_000517</name>
</gene>
<keyword evidence="3" id="KW-0507">mRNA processing</keyword>
<dbReference type="SMART" id="SM00386">
    <property type="entry name" value="HAT"/>
    <property type="match status" value="10"/>
</dbReference>
<evidence type="ECO:0000256" key="6">
    <source>
        <dbReference type="ARBA" id="ARBA00023187"/>
    </source>
</evidence>
<feature type="domain" description="Pre-mRNA-splicing factor Syf1-like N-terminal HAT-repeats" evidence="9">
    <location>
        <begin position="39"/>
        <end position="182"/>
    </location>
</feature>
<dbReference type="Proteomes" id="UP000669133">
    <property type="component" value="Unassembled WGS sequence"/>
</dbReference>
<evidence type="ECO:0000256" key="7">
    <source>
        <dbReference type="ARBA" id="ARBA00023242"/>
    </source>
</evidence>
<evidence type="ECO:0000256" key="8">
    <source>
        <dbReference type="ARBA" id="ARBA00039167"/>
    </source>
</evidence>
<dbReference type="GO" id="GO:0071014">
    <property type="term" value="C:post-mRNA release spliceosomal complex"/>
    <property type="evidence" value="ECO:0007669"/>
    <property type="project" value="TreeGrafter"/>
</dbReference>
<dbReference type="PANTHER" id="PTHR11246:SF3">
    <property type="entry name" value="CROOKED NECK-LIKE PROTEIN 1"/>
    <property type="match status" value="1"/>
</dbReference>
<keyword evidence="6" id="KW-0508">mRNA splicing</keyword>